<keyword evidence="7 9" id="KW-0501">Molybdenum cofactor biosynthesis</keyword>
<dbReference type="EMBL" id="FNHB01000001">
    <property type="protein sequence ID" value="SDL85357.1"/>
    <property type="molecule type" value="Genomic_DNA"/>
</dbReference>
<dbReference type="NCBIfam" id="NF045515">
    <property type="entry name" value="Glp_gephyrin"/>
    <property type="match status" value="1"/>
</dbReference>
<keyword evidence="9 11" id="KW-0808">Transferase</keyword>
<evidence type="ECO:0000256" key="5">
    <source>
        <dbReference type="ARBA" id="ARBA00021108"/>
    </source>
</evidence>
<dbReference type="RefSeq" id="WP_092069057.1">
    <property type="nucleotide sequence ID" value="NZ_FNHB01000001.1"/>
</dbReference>
<dbReference type="UniPathway" id="UPA00344"/>
<protein>
    <recommendedName>
        <fullName evidence="5 9">Molybdopterin molybdenumtransferase</fullName>
        <ecNumber evidence="4 9">2.10.1.1</ecNumber>
    </recommendedName>
</protein>
<dbReference type="InterPro" id="IPR005110">
    <property type="entry name" value="MoeA_linker/N"/>
</dbReference>
<dbReference type="NCBIfam" id="TIGR00177">
    <property type="entry name" value="molyb_syn"/>
    <property type="match status" value="1"/>
</dbReference>
<keyword evidence="9" id="KW-0479">Metal-binding</keyword>
<keyword evidence="6 9" id="KW-0500">Molybdenum</keyword>
<dbReference type="GO" id="GO:0061599">
    <property type="term" value="F:molybdopterin molybdotransferase activity"/>
    <property type="evidence" value="ECO:0007669"/>
    <property type="project" value="UniProtKB-UniRule"/>
</dbReference>
<proteinExistence type="inferred from homology"/>
<evidence type="ECO:0000256" key="9">
    <source>
        <dbReference type="RuleBase" id="RU365090"/>
    </source>
</evidence>
<dbReference type="Pfam" id="PF03454">
    <property type="entry name" value="MoeA_C"/>
    <property type="match status" value="1"/>
</dbReference>
<dbReference type="InterPro" id="IPR001453">
    <property type="entry name" value="MoaB/Mog_dom"/>
</dbReference>
<dbReference type="SMART" id="SM00852">
    <property type="entry name" value="MoCF_biosynth"/>
    <property type="match status" value="1"/>
</dbReference>
<dbReference type="Gene3D" id="2.40.340.10">
    <property type="entry name" value="MoeA, C-terminal, domain IV"/>
    <property type="match status" value="1"/>
</dbReference>
<dbReference type="GO" id="GO:0046872">
    <property type="term" value="F:metal ion binding"/>
    <property type="evidence" value="ECO:0007669"/>
    <property type="project" value="UniProtKB-UniRule"/>
</dbReference>
<dbReference type="STRING" id="146817.SAMN04488502_1011000"/>
<dbReference type="SUPFAM" id="SSF63867">
    <property type="entry name" value="MoeA C-terminal domain-like"/>
    <property type="match status" value="1"/>
</dbReference>
<dbReference type="InterPro" id="IPR036135">
    <property type="entry name" value="MoeA_linker/N_sf"/>
</dbReference>
<dbReference type="Gene3D" id="2.170.190.11">
    <property type="entry name" value="Molybdopterin biosynthesis moea protein, domain 3"/>
    <property type="match status" value="1"/>
</dbReference>
<dbReference type="GO" id="GO:0006777">
    <property type="term" value="P:Mo-molybdopterin cofactor biosynthetic process"/>
    <property type="evidence" value="ECO:0007669"/>
    <property type="project" value="UniProtKB-UniRule"/>
</dbReference>
<comment type="catalytic activity">
    <reaction evidence="8">
        <text>adenylyl-molybdopterin + molybdate = Mo-molybdopterin + AMP + H(+)</text>
        <dbReference type="Rhea" id="RHEA:35047"/>
        <dbReference type="ChEBI" id="CHEBI:15378"/>
        <dbReference type="ChEBI" id="CHEBI:36264"/>
        <dbReference type="ChEBI" id="CHEBI:62727"/>
        <dbReference type="ChEBI" id="CHEBI:71302"/>
        <dbReference type="ChEBI" id="CHEBI:456215"/>
        <dbReference type="EC" id="2.10.1.1"/>
    </reaction>
</comment>
<dbReference type="InterPro" id="IPR036425">
    <property type="entry name" value="MoaB/Mog-like_dom_sf"/>
</dbReference>
<dbReference type="SUPFAM" id="SSF63882">
    <property type="entry name" value="MoeA N-terminal region -like"/>
    <property type="match status" value="1"/>
</dbReference>
<evidence type="ECO:0000313" key="11">
    <source>
        <dbReference type="EMBL" id="SDL85357.1"/>
    </source>
</evidence>
<dbReference type="Gene3D" id="3.90.105.10">
    <property type="entry name" value="Molybdopterin biosynthesis moea protein, domain 2"/>
    <property type="match status" value="1"/>
</dbReference>
<evidence type="ECO:0000256" key="4">
    <source>
        <dbReference type="ARBA" id="ARBA00013269"/>
    </source>
</evidence>
<evidence type="ECO:0000256" key="7">
    <source>
        <dbReference type="ARBA" id="ARBA00023150"/>
    </source>
</evidence>
<name>A0A1G9NGX6_9FIRM</name>
<dbReference type="PANTHER" id="PTHR10192:SF5">
    <property type="entry name" value="GEPHYRIN"/>
    <property type="match status" value="1"/>
</dbReference>
<dbReference type="FunFam" id="2.170.190.11:FF:000001">
    <property type="entry name" value="Molybdopterin molybdenumtransferase"/>
    <property type="match status" value="1"/>
</dbReference>
<comment type="similarity">
    <text evidence="3 9">Belongs to the MoeA family.</text>
</comment>
<evidence type="ECO:0000256" key="8">
    <source>
        <dbReference type="ARBA" id="ARBA00047317"/>
    </source>
</evidence>
<dbReference type="Pfam" id="PF03453">
    <property type="entry name" value="MoeA_N"/>
    <property type="match status" value="1"/>
</dbReference>
<dbReference type="Gene3D" id="3.40.980.10">
    <property type="entry name" value="MoaB/Mog-like domain"/>
    <property type="match status" value="1"/>
</dbReference>
<evidence type="ECO:0000256" key="2">
    <source>
        <dbReference type="ARBA" id="ARBA00005046"/>
    </source>
</evidence>
<evidence type="ECO:0000256" key="6">
    <source>
        <dbReference type="ARBA" id="ARBA00022505"/>
    </source>
</evidence>
<comment type="function">
    <text evidence="1 9">Catalyzes the insertion of molybdate into adenylated molybdopterin with the concomitant release of AMP.</text>
</comment>
<keyword evidence="12" id="KW-1185">Reference proteome</keyword>
<dbReference type="InterPro" id="IPR036688">
    <property type="entry name" value="MoeA_C_domain_IV_sf"/>
</dbReference>
<feature type="domain" description="MoaB/Mog" evidence="10">
    <location>
        <begin position="180"/>
        <end position="317"/>
    </location>
</feature>
<dbReference type="OrthoDB" id="9804758at2"/>
<dbReference type="InterPro" id="IPR038987">
    <property type="entry name" value="MoeA-like"/>
</dbReference>
<evidence type="ECO:0000313" key="12">
    <source>
        <dbReference type="Proteomes" id="UP000214880"/>
    </source>
</evidence>
<evidence type="ECO:0000256" key="3">
    <source>
        <dbReference type="ARBA" id="ARBA00010763"/>
    </source>
</evidence>
<dbReference type="Proteomes" id="UP000214880">
    <property type="component" value="Unassembled WGS sequence"/>
</dbReference>
<dbReference type="SUPFAM" id="SSF53218">
    <property type="entry name" value="Molybdenum cofactor biosynthesis proteins"/>
    <property type="match status" value="1"/>
</dbReference>
<sequence length="401" mass="42860">MAILLEQACSLLQENSRQMPVVELPLAACYGRILAQNTAADIDFPPFARSPLDGYAVRFADVKHATADCPVSLEVIDDVPAGMVPRTAVRAGTAVRIMTGAKIPAGADAVIRLEDTVTVNGFINIITAAGADRNICRQGEEFKQGAVLLTPGSALRDGALGILAMFGQDKPRVYEKPRVAILATGTEIVAVNQLVEPGKIRDSNSYMLAAKVLEAGGEPVLLGQVRDNIDDIEQRLEQAADIDLYLTTGGASVGDYDLMRPLFERLSVRPLFSRVAIKPGMPVLAGCWRDRLLIGLSGNPAAAGVSFELLIRPLVRRMAGVRQIERPRAAAVLQQKLVKTGPVRRFVWAECIFDNGRLAARPLLLQSNGMMAGLLEANALLDIPAFSPPLVAGATVAALLL</sequence>
<dbReference type="InterPro" id="IPR005111">
    <property type="entry name" value="MoeA_C_domain_IV"/>
</dbReference>
<evidence type="ECO:0000256" key="1">
    <source>
        <dbReference type="ARBA" id="ARBA00002901"/>
    </source>
</evidence>
<dbReference type="EC" id="2.10.1.1" evidence="4 9"/>
<evidence type="ECO:0000259" key="10">
    <source>
        <dbReference type="SMART" id="SM00852"/>
    </source>
</evidence>
<dbReference type="CDD" id="cd00887">
    <property type="entry name" value="MoeA"/>
    <property type="match status" value="1"/>
</dbReference>
<comment type="cofactor">
    <cofactor evidence="9">
        <name>Mg(2+)</name>
        <dbReference type="ChEBI" id="CHEBI:18420"/>
    </cofactor>
</comment>
<comment type="pathway">
    <text evidence="2 9">Cofactor biosynthesis; molybdopterin biosynthesis.</text>
</comment>
<dbReference type="PANTHER" id="PTHR10192">
    <property type="entry name" value="MOLYBDOPTERIN BIOSYNTHESIS PROTEIN"/>
    <property type="match status" value="1"/>
</dbReference>
<accession>A0A1G9NGX6</accession>
<organism evidence="11 12">
    <name type="scientific">Dendrosporobacter quercicolus</name>
    <dbReference type="NCBI Taxonomy" id="146817"/>
    <lineage>
        <taxon>Bacteria</taxon>
        <taxon>Bacillati</taxon>
        <taxon>Bacillota</taxon>
        <taxon>Negativicutes</taxon>
        <taxon>Selenomonadales</taxon>
        <taxon>Sporomusaceae</taxon>
        <taxon>Dendrosporobacter</taxon>
    </lineage>
</organism>
<reference evidence="11 12" key="1">
    <citation type="submission" date="2016-10" db="EMBL/GenBank/DDBJ databases">
        <authorList>
            <person name="de Groot N.N."/>
        </authorList>
    </citation>
    <scope>NUCLEOTIDE SEQUENCE [LARGE SCALE GENOMIC DNA]</scope>
    <source>
        <strain evidence="11 12">DSM 1736</strain>
    </source>
</reference>
<dbReference type="AlphaFoldDB" id="A0A1G9NGX6"/>
<keyword evidence="9" id="KW-0460">Magnesium</keyword>
<gene>
    <name evidence="11" type="ORF">SAMN04488502_1011000</name>
</gene>
<dbReference type="GO" id="GO:0005829">
    <property type="term" value="C:cytosol"/>
    <property type="evidence" value="ECO:0007669"/>
    <property type="project" value="TreeGrafter"/>
</dbReference>
<dbReference type="Pfam" id="PF00994">
    <property type="entry name" value="MoCF_biosynth"/>
    <property type="match status" value="1"/>
</dbReference>